<dbReference type="RefSeq" id="WP_131618186.1">
    <property type="nucleotide sequence ID" value="NZ_AQQW01000014.1"/>
</dbReference>
<name>W4HEN5_9RHOB</name>
<keyword evidence="2" id="KW-1185">Reference proteome</keyword>
<evidence type="ECO:0000313" key="1">
    <source>
        <dbReference type="EMBL" id="ETW11237.1"/>
    </source>
</evidence>
<proteinExistence type="predicted"/>
<reference evidence="1 2" key="1">
    <citation type="journal article" date="2014" name="Antonie Van Leeuwenhoek">
        <title>Roseivivax atlanticus sp. nov., isolated from surface seawater of the Atlantic Ocean.</title>
        <authorList>
            <person name="Li G."/>
            <person name="Lai Q."/>
            <person name="Liu X."/>
            <person name="Sun F."/>
            <person name="Shao Z."/>
        </authorList>
    </citation>
    <scope>NUCLEOTIDE SEQUENCE [LARGE SCALE GENOMIC DNA]</scope>
    <source>
        <strain evidence="1 2">22II-s10s</strain>
    </source>
</reference>
<protein>
    <submittedName>
        <fullName evidence="1">Uncharacterized protein</fullName>
    </submittedName>
</protein>
<gene>
    <name evidence="1" type="ORF">ATO8_18075</name>
</gene>
<organism evidence="1 2">
    <name type="scientific">Roseivivax marinus</name>
    <dbReference type="NCBI Taxonomy" id="1379903"/>
    <lineage>
        <taxon>Bacteria</taxon>
        <taxon>Pseudomonadati</taxon>
        <taxon>Pseudomonadota</taxon>
        <taxon>Alphaproteobacteria</taxon>
        <taxon>Rhodobacterales</taxon>
        <taxon>Roseobacteraceae</taxon>
        <taxon>Roseivivax</taxon>
    </lineage>
</organism>
<dbReference type="EMBL" id="AQQW01000014">
    <property type="protein sequence ID" value="ETW11237.1"/>
    <property type="molecule type" value="Genomic_DNA"/>
</dbReference>
<dbReference type="AlphaFoldDB" id="W4HEN5"/>
<dbReference type="STRING" id="1379903.ATO8_18075"/>
<accession>W4HEN5</accession>
<comment type="caution">
    <text evidence="1">The sequence shown here is derived from an EMBL/GenBank/DDBJ whole genome shotgun (WGS) entry which is preliminary data.</text>
</comment>
<dbReference type="Proteomes" id="UP000019063">
    <property type="component" value="Unassembled WGS sequence"/>
</dbReference>
<sequence length="139" mass="15290">MSDPEMHLDVVDAVKRARNRGRERARAILDADEMLTTEEIAGRMQVPVEGDEDMYLRSQLLAISGNGFGLRFSRWQLDDAGMPLEGLSEVIAILGQGRRSYRLLAGGSVGGRPAWQRLADGNSDRVLQQARTEATGGYT</sequence>
<evidence type="ECO:0000313" key="2">
    <source>
        <dbReference type="Proteomes" id="UP000019063"/>
    </source>
</evidence>